<reference evidence="3" key="1">
    <citation type="submission" date="2025-08" db="UniProtKB">
        <authorList>
            <consortium name="RefSeq"/>
        </authorList>
    </citation>
    <scope>IDENTIFICATION</scope>
    <source>
        <tissue evidence="3">Young leaves</tissue>
    </source>
</reference>
<keyword evidence="2" id="KW-1185">Reference proteome</keyword>
<evidence type="ECO:0000256" key="1">
    <source>
        <dbReference type="SAM" id="SignalP"/>
    </source>
</evidence>
<dbReference type="PANTHER" id="PTHR33935">
    <property type="entry name" value="OS10G0148100 PROTEIN"/>
    <property type="match status" value="1"/>
</dbReference>
<proteinExistence type="predicted"/>
<evidence type="ECO:0000313" key="2">
    <source>
        <dbReference type="Proteomes" id="UP000504609"/>
    </source>
</evidence>
<evidence type="ECO:0000313" key="3">
    <source>
        <dbReference type="RefSeq" id="XP_022947061.1"/>
    </source>
</evidence>
<sequence>MRNPSLFGRTPLLCFFLVSFVFAATLCYADVKTVEVVGVGECAGCKESNIKTSHALSGLKVAIACKSTDGHFKTRGIGELNEEGKFKVLLPNAIVKDEKLKEECYAQLYSASATPCPAHHDLPSSKLILLSKSDQTHTFGLSGNLKFSPQTCTSAFLWPSFKYPPLPNFPHFPLPLPLIPKFHHPYFKHFVHPFYKKPTPPPVPIYKKPNPPPVYKKPLPPPVPVYKKPLPPPVHVYKKPLPPPVPAYKKPLPPVPVYKKPLPPPVPIYKPPIPKILPPPSPIPFLKPKHPFFKHLPPIPKIPHHPFLKKPWPPIPHFPPLPNFPPKYFSHHKFGGFPKHPPSASHH</sequence>
<organism evidence="2 3">
    <name type="scientific">Cucurbita moschata</name>
    <name type="common">Winter crookneck squash</name>
    <name type="synonym">Cucurbita pepo var. moschata</name>
    <dbReference type="NCBI Taxonomy" id="3662"/>
    <lineage>
        <taxon>Eukaryota</taxon>
        <taxon>Viridiplantae</taxon>
        <taxon>Streptophyta</taxon>
        <taxon>Embryophyta</taxon>
        <taxon>Tracheophyta</taxon>
        <taxon>Spermatophyta</taxon>
        <taxon>Magnoliopsida</taxon>
        <taxon>eudicotyledons</taxon>
        <taxon>Gunneridae</taxon>
        <taxon>Pentapetalae</taxon>
        <taxon>rosids</taxon>
        <taxon>fabids</taxon>
        <taxon>Cucurbitales</taxon>
        <taxon>Cucurbitaceae</taxon>
        <taxon>Cucurbiteae</taxon>
        <taxon>Cucurbita</taxon>
    </lineage>
</organism>
<feature type="signal peptide" evidence="1">
    <location>
        <begin position="1"/>
        <end position="29"/>
    </location>
</feature>
<gene>
    <name evidence="3" type="primary">LOC111451046</name>
</gene>
<feature type="chain" id="PRO_5027007325" evidence="1">
    <location>
        <begin position="30"/>
        <end position="347"/>
    </location>
</feature>
<name>A0A6J1G5C1_CUCMO</name>
<protein>
    <submittedName>
        <fullName evidence="3">Proline-rich protein 2-like</fullName>
    </submittedName>
</protein>
<dbReference type="RefSeq" id="XP_022947061.1">
    <property type="nucleotide sequence ID" value="XM_023091293.1"/>
</dbReference>
<dbReference type="KEGG" id="cmos:111451046"/>
<dbReference type="Pfam" id="PF01190">
    <property type="entry name" value="Pollen_Ole_e_1"/>
    <property type="match status" value="1"/>
</dbReference>
<keyword evidence="1" id="KW-0732">Signal</keyword>
<accession>A0A6J1G5C1</accession>
<dbReference type="GeneID" id="111451046"/>
<dbReference type="PRINTS" id="PR01217">
    <property type="entry name" value="PRICHEXTENSN"/>
</dbReference>
<dbReference type="AlphaFoldDB" id="A0A6J1G5C1"/>
<dbReference type="Proteomes" id="UP000504609">
    <property type="component" value="Unplaced"/>
</dbReference>
<dbReference type="PANTHER" id="PTHR33935:SF22">
    <property type="entry name" value="OS10G0149400 PROTEIN"/>
    <property type="match status" value="1"/>
</dbReference>